<evidence type="ECO:0000256" key="1">
    <source>
        <dbReference type="SAM" id="Phobius"/>
    </source>
</evidence>
<dbReference type="InterPro" id="IPR004045">
    <property type="entry name" value="Glutathione_S-Trfase_N"/>
</dbReference>
<keyword evidence="4" id="KW-1185">Reference proteome</keyword>
<feature type="domain" description="GST N-terminal" evidence="2">
    <location>
        <begin position="56"/>
        <end position="134"/>
    </location>
</feature>
<protein>
    <recommendedName>
        <fullName evidence="2">GST N-terminal domain-containing protein</fullName>
    </recommendedName>
</protein>
<dbReference type="CDD" id="cd03039">
    <property type="entry name" value="GST_N_Sigma_like"/>
    <property type="match status" value="1"/>
</dbReference>
<dbReference type="Pfam" id="PF02798">
    <property type="entry name" value="GST_N"/>
    <property type="match status" value="1"/>
</dbReference>
<evidence type="ECO:0000313" key="3">
    <source>
        <dbReference type="EMBL" id="KAJ8611312.1"/>
    </source>
</evidence>
<dbReference type="GO" id="GO:0006749">
    <property type="term" value="P:glutathione metabolic process"/>
    <property type="evidence" value="ECO:0007669"/>
    <property type="project" value="TreeGrafter"/>
</dbReference>
<dbReference type="InterPro" id="IPR050213">
    <property type="entry name" value="GST_superfamily"/>
</dbReference>
<dbReference type="SFLD" id="SFLDS00019">
    <property type="entry name" value="Glutathione_Transferase_(cytos"/>
    <property type="match status" value="1"/>
</dbReference>
<proteinExistence type="predicted"/>
<dbReference type="SUPFAM" id="SSF52833">
    <property type="entry name" value="Thioredoxin-like"/>
    <property type="match status" value="1"/>
</dbReference>
<dbReference type="GO" id="GO:0004364">
    <property type="term" value="F:glutathione transferase activity"/>
    <property type="evidence" value="ECO:0007669"/>
    <property type="project" value="TreeGrafter"/>
</dbReference>
<dbReference type="InterPro" id="IPR040079">
    <property type="entry name" value="Glutathione_S-Trfase"/>
</dbReference>
<evidence type="ECO:0000313" key="4">
    <source>
        <dbReference type="Proteomes" id="UP001230188"/>
    </source>
</evidence>
<sequence length="282" mass="31792">MWVHLTRLNGTPACVATNLILGVFVGLSAAHLIPYAYLALWKKKKKQGLALFAKRDKLVLKYFDIPALGEPIRVLLALGELDWDDERVEFEDWPKMKPNTKWGQLPVLTLPSGFELTQTKAICRYLAKLVLVDGAPLYPAEADVAFVVDEFIDAFEDVQRKIFPTMKIADPLEKERARAALFASEGDCTALLEKIDRTSGDDGSMIPFRTTLADVWCFFFFKLLKCGFLEGIPVKALDRHTNLSKVERRIGDMPQVKAYYRRQAAISAESNDGPNFYATFAH</sequence>
<dbReference type="Proteomes" id="UP001230188">
    <property type="component" value="Unassembled WGS sequence"/>
</dbReference>
<reference evidence="3" key="1">
    <citation type="submission" date="2023-01" db="EMBL/GenBank/DDBJ databases">
        <title>Metagenome sequencing of chrysophaentin producing Chrysophaeum taylorii.</title>
        <authorList>
            <person name="Davison J."/>
            <person name="Bewley C."/>
        </authorList>
    </citation>
    <scope>NUCLEOTIDE SEQUENCE</scope>
    <source>
        <strain evidence="3">NIES-1699</strain>
    </source>
</reference>
<dbReference type="InterPro" id="IPR036249">
    <property type="entry name" value="Thioredoxin-like_sf"/>
</dbReference>
<gene>
    <name evidence="3" type="ORF">CTAYLR_006620</name>
</gene>
<keyword evidence="1" id="KW-1133">Transmembrane helix</keyword>
<dbReference type="EMBL" id="JAQMWT010000077">
    <property type="protein sequence ID" value="KAJ8611312.1"/>
    <property type="molecule type" value="Genomic_DNA"/>
</dbReference>
<dbReference type="PANTHER" id="PTHR11571">
    <property type="entry name" value="GLUTATHIONE S-TRANSFERASE"/>
    <property type="match status" value="1"/>
</dbReference>
<dbReference type="AlphaFoldDB" id="A0AAD7UMS1"/>
<accession>A0AAD7UMS1</accession>
<feature type="transmembrane region" description="Helical" evidence="1">
    <location>
        <begin position="20"/>
        <end position="40"/>
    </location>
</feature>
<organism evidence="3 4">
    <name type="scientific">Chrysophaeum taylorii</name>
    <dbReference type="NCBI Taxonomy" id="2483200"/>
    <lineage>
        <taxon>Eukaryota</taxon>
        <taxon>Sar</taxon>
        <taxon>Stramenopiles</taxon>
        <taxon>Ochrophyta</taxon>
        <taxon>Pelagophyceae</taxon>
        <taxon>Pelagomonadales</taxon>
        <taxon>Pelagomonadaceae</taxon>
        <taxon>Chrysophaeum</taxon>
    </lineage>
</organism>
<dbReference type="InterPro" id="IPR036282">
    <property type="entry name" value="Glutathione-S-Trfase_C_sf"/>
</dbReference>
<dbReference type="PROSITE" id="PS50404">
    <property type="entry name" value="GST_NTER"/>
    <property type="match status" value="1"/>
</dbReference>
<keyword evidence="1" id="KW-0472">Membrane</keyword>
<dbReference type="SUPFAM" id="SSF47616">
    <property type="entry name" value="GST C-terminal domain-like"/>
    <property type="match status" value="1"/>
</dbReference>
<dbReference type="Gene3D" id="1.20.1050.10">
    <property type="match status" value="1"/>
</dbReference>
<comment type="caution">
    <text evidence="3">The sequence shown here is derived from an EMBL/GenBank/DDBJ whole genome shotgun (WGS) entry which is preliminary data.</text>
</comment>
<dbReference type="Gene3D" id="3.40.30.10">
    <property type="entry name" value="Glutaredoxin"/>
    <property type="match status" value="1"/>
</dbReference>
<name>A0AAD7UMS1_9STRA</name>
<evidence type="ECO:0000259" key="2">
    <source>
        <dbReference type="PROSITE" id="PS50404"/>
    </source>
</evidence>
<keyword evidence="1" id="KW-0812">Transmembrane</keyword>